<dbReference type="InterPro" id="IPR029044">
    <property type="entry name" value="Nucleotide-diphossugar_trans"/>
</dbReference>
<dbReference type="Gene3D" id="3.90.550.20">
    <property type="match status" value="1"/>
</dbReference>
<proteinExistence type="predicted"/>
<sequence length="276" mass="32071">MDICTFWYGSRLRDVDRICLASMVMTGQRVKLFAYAPIENVPPGVELHDAESILPETAFKRLDPAYPNFHTQLTVVQFSDIFRIMLMKYQQGVWLDTDVYLLKQFHPDPDKPYLARENRSRVGVSALYLPHDHPIIHEFEDYMAATDPLPTWLGLRRGKLRPLYYRLIHKEVTPASIGITVFGNDGISRLARKYGIFKDAAPQENFYYWVGKEATRIYDPAYGLTPIHHPEFIGFHIHKKHKEVVSFQPGSFYMWAIDRVRPLLESKENKELALAD</sequence>
<dbReference type="Proteomes" id="UP000004659">
    <property type="component" value="Unassembled WGS sequence"/>
</dbReference>
<reference evidence="1" key="1">
    <citation type="submission" date="2009-01" db="EMBL/GenBank/DDBJ databases">
        <title>The Genome Sequence of Brucella pinnipedialis M292/94/1.</title>
        <authorList>
            <consortium name="The Broad Institute Genome Sequencing Platform"/>
            <person name="Ward D."/>
            <person name="Young S.K."/>
            <person name="Kodira C.D."/>
            <person name="Zeng Q."/>
            <person name="Koehrsen M."/>
            <person name="Alvarado L."/>
            <person name="Berlin A."/>
            <person name="Borenstein D."/>
            <person name="Chen Z."/>
            <person name="Engels R."/>
            <person name="Freedman E."/>
            <person name="Gellesch M."/>
            <person name="Goldberg J."/>
            <person name="Griggs A."/>
            <person name="Gujja S."/>
            <person name="Heiman D."/>
            <person name="Hepburn T."/>
            <person name="Howarth C."/>
            <person name="Jen D."/>
            <person name="Larson L."/>
            <person name="Lewis B."/>
            <person name="Mehta T."/>
            <person name="Park D."/>
            <person name="Pearson M."/>
            <person name="Roberts A."/>
            <person name="Saif S."/>
            <person name="Shea T."/>
            <person name="Shenoy N."/>
            <person name="Sisk P."/>
            <person name="Stolte C."/>
            <person name="Sykes S."/>
            <person name="Walk T."/>
            <person name="White J."/>
            <person name="Yandava C."/>
            <person name="Whatmore A.M."/>
            <person name="Perrett L.L."/>
            <person name="O'Callaghan D."/>
            <person name="Nusbaum C."/>
            <person name="Galagan J."/>
            <person name="Birren B."/>
        </authorList>
    </citation>
    <scope>NUCLEOTIDE SEQUENCE [LARGE SCALE GENOMIC DNA]</scope>
    <source>
        <strain evidence="1">M292/94/1</strain>
    </source>
</reference>
<accession>A0A0E1XD38</accession>
<name>A0A0E1XD38_9HYPH</name>
<dbReference type="GeneID" id="55590797"/>
<dbReference type="AlphaFoldDB" id="A0A0E1XD38"/>
<dbReference type="HOGENOM" id="CLU_085710_0_0_5"/>
<evidence type="ECO:0000313" key="1">
    <source>
        <dbReference type="EMBL" id="EEZ31237.1"/>
    </source>
</evidence>
<dbReference type="RefSeq" id="WP_004688402.1">
    <property type="nucleotide sequence ID" value="NZ_EQ999546.1"/>
</dbReference>
<dbReference type="EMBL" id="EQ999546">
    <property type="protein sequence ID" value="EEZ31237.1"/>
    <property type="molecule type" value="Genomic_DNA"/>
</dbReference>
<gene>
    <name evidence="1" type="ORF">BALG_01357</name>
</gene>
<dbReference type="SUPFAM" id="SSF53448">
    <property type="entry name" value="Nucleotide-diphospho-sugar transferases"/>
    <property type="match status" value="1"/>
</dbReference>
<protein>
    <submittedName>
        <fullName evidence="1">Uncharacterized protein</fullName>
    </submittedName>
</protein>
<organism evidence="1">
    <name type="scientific">Brucella pinnipedialis M292/94/1</name>
    <dbReference type="NCBI Taxonomy" id="520462"/>
    <lineage>
        <taxon>Bacteria</taxon>
        <taxon>Pseudomonadati</taxon>
        <taxon>Pseudomonadota</taxon>
        <taxon>Alphaproteobacteria</taxon>
        <taxon>Hyphomicrobiales</taxon>
        <taxon>Brucellaceae</taxon>
        <taxon>Brucella/Ochrobactrum group</taxon>
        <taxon>Brucella</taxon>
    </lineage>
</organism>